<evidence type="ECO:0000313" key="3">
    <source>
        <dbReference type="EMBL" id="CAE0718639.1"/>
    </source>
</evidence>
<proteinExistence type="predicted"/>
<keyword evidence="2" id="KW-1133">Transmembrane helix</keyword>
<gene>
    <name evidence="3" type="ORF">PAUS00366_LOCUS11393</name>
</gene>
<evidence type="ECO:0000256" key="2">
    <source>
        <dbReference type="SAM" id="Phobius"/>
    </source>
</evidence>
<accession>A0A7S4AKG1</accession>
<protein>
    <recommendedName>
        <fullName evidence="4">Transmembrane protein</fullName>
    </recommendedName>
</protein>
<reference evidence="3" key="1">
    <citation type="submission" date="2021-01" db="EMBL/GenBank/DDBJ databases">
        <authorList>
            <person name="Corre E."/>
            <person name="Pelletier E."/>
            <person name="Niang G."/>
            <person name="Scheremetjew M."/>
            <person name="Finn R."/>
            <person name="Kale V."/>
            <person name="Holt S."/>
            <person name="Cochrane G."/>
            <person name="Meng A."/>
            <person name="Brown T."/>
            <person name="Cohen L."/>
        </authorList>
    </citation>
    <scope>NUCLEOTIDE SEQUENCE</scope>
    <source>
        <strain evidence="3">10249 10 AB</strain>
    </source>
</reference>
<feature type="region of interest" description="Disordered" evidence="1">
    <location>
        <begin position="120"/>
        <end position="148"/>
    </location>
</feature>
<evidence type="ECO:0000256" key="1">
    <source>
        <dbReference type="SAM" id="MobiDB-lite"/>
    </source>
</evidence>
<feature type="compositionally biased region" description="Basic and acidic residues" evidence="1">
    <location>
        <begin position="29"/>
        <end position="45"/>
    </location>
</feature>
<sequence length="192" mass="21535">MADSSSATTNTSSERDPLMQQQQQQQHRHAMEYTREWNENERDSSEPNGNDAAASAVAGLIQQHTKKTPMTTTMMPTEEDFGCERARNECYVFRRLFYFAVGYAAGIVVCDIYLQFHQPTTTTSPSNTNGTARHDDGSEDEDGSTPPLSNYGRPLVLATISTFTVVFALVVGFDLFVSRRLRKKNHRKQSQG</sequence>
<feature type="region of interest" description="Disordered" evidence="1">
    <location>
        <begin position="1"/>
        <end position="56"/>
    </location>
</feature>
<keyword evidence="2" id="KW-0812">Transmembrane</keyword>
<keyword evidence="2" id="KW-0472">Membrane</keyword>
<feature type="transmembrane region" description="Helical" evidence="2">
    <location>
        <begin position="155"/>
        <end position="177"/>
    </location>
</feature>
<dbReference type="AlphaFoldDB" id="A0A7S4AKG1"/>
<feature type="compositionally biased region" description="Low complexity" evidence="1">
    <location>
        <begin position="1"/>
        <end position="12"/>
    </location>
</feature>
<feature type="compositionally biased region" description="Low complexity" evidence="1">
    <location>
        <begin position="120"/>
        <end position="129"/>
    </location>
</feature>
<name>A0A7S4AKG1_9STRA</name>
<feature type="transmembrane region" description="Helical" evidence="2">
    <location>
        <begin position="96"/>
        <end position="116"/>
    </location>
</feature>
<dbReference type="EMBL" id="HBIX01015685">
    <property type="protein sequence ID" value="CAE0718639.1"/>
    <property type="molecule type" value="Transcribed_RNA"/>
</dbReference>
<evidence type="ECO:0008006" key="4">
    <source>
        <dbReference type="Google" id="ProtNLM"/>
    </source>
</evidence>
<organism evidence="3">
    <name type="scientific">Pseudo-nitzschia australis</name>
    <dbReference type="NCBI Taxonomy" id="44445"/>
    <lineage>
        <taxon>Eukaryota</taxon>
        <taxon>Sar</taxon>
        <taxon>Stramenopiles</taxon>
        <taxon>Ochrophyta</taxon>
        <taxon>Bacillariophyta</taxon>
        <taxon>Bacillariophyceae</taxon>
        <taxon>Bacillariophycidae</taxon>
        <taxon>Bacillariales</taxon>
        <taxon>Bacillariaceae</taxon>
        <taxon>Pseudo-nitzschia</taxon>
    </lineage>
</organism>